<dbReference type="InterPro" id="IPR024964">
    <property type="entry name" value="CTLH/CRA"/>
</dbReference>
<accession>A0A7S3UKQ4</accession>
<dbReference type="PROSITE" id="PS50897">
    <property type="entry name" value="CTLH"/>
    <property type="match status" value="1"/>
</dbReference>
<evidence type="ECO:0000313" key="2">
    <source>
        <dbReference type="EMBL" id="CAE0616951.1"/>
    </source>
</evidence>
<organism evidence="2">
    <name type="scientific">Oxyrrhis marina</name>
    <name type="common">Dinoflagellate</name>
    <dbReference type="NCBI Taxonomy" id="2969"/>
    <lineage>
        <taxon>Eukaryota</taxon>
        <taxon>Sar</taxon>
        <taxon>Alveolata</taxon>
        <taxon>Dinophyceae</taxon>
        <taxon>Oxyrrhinales</taxon>
        <taxon>Oxyrrhinaceae</taxon>
        <taxon>Oxyrrhis</taxon>
    </lineage>
</organism>
<dbReference type="PANTHER" id="PTHR12864">
    <property type="entry name" value="RAN BINDING PROTEIN 9-RELATED"/>
    <property type="match status" value="1"/>
</dbReference>
<sequence length="234" mass="25808">MESADEDEGWASVSREEWLRKLDSADLFESDIHNVVLNYLAVQGFQGAAEAFAAEAQLQPEVPLDSVGRRAAIRQSVLAGDVQEAISILQALDGTILLSFPEVHFRLRQQQLCKIIADGEVERAIEFARQVVLPFVDENPTMLPQLEHAMGLLAFREASSSVFGETLSVAAREELADEVDEAILRFYDVQKEATLENILKHVKHVEAVLVEKACTIPRLDFSTASQAGIAFGSE</sequence>
<dbReference type="SMART" id="SM00757">
    <property type="entry name" value="CRA"/>
    <property type="match status" value="1"/>
</dbReference>
<reference evidence="2" key="1">
    <citation type="submission" date="2021-01" db="EMBL/GenBank/DDBJ databases">
        <authorList>
            <person name="Corre E."/>
            <person name="Pelletier E."/>
            <person name="Niang G."/>
            <person name="Scheremetjew M."/>
            <person name="Finn R."/>
            <person name="Kale V."/>
            <person name="Holt S."/>
            <person name="Cochrane G."/>
            <person name="Meng A."/>
            <person name="Brown T."/>
            <person name="Cohen L."/>
        </authorList>
    </citation>
    <scope>NUCLEOTIDE SEQUENCE</scope>
    <source>
        <strain evidence="2">CCMP1795</strain>
    </source>
</reference>
<dbReference type="AlphaFoldDB" id="A0A7S3UKQ4"/>
<proteinExistence type="predicted"/>
<name>A0A7S3UKQ4_OXYMA</name>
<dbReference type="SMART" id="SM00668">
    <property type="entry name" value="CTLH"/>
    <property type="match status" value="1"/>
</dbReference>
<dbReference type="InterPro" id="IPR013144">
    <property type="entry name" value="CRA_dom"/>
</dbReference>
<protein>
    <recommendedName>
        <fullName evidence="1">CTLH domain-containing protein</fullName>
    </recommendedName>
</protein>
<dbReference type="Pfam" id="PF10607">
    <property type="entry name" value="CTLH"/>
    <property type="match status" value="1"/>
</dbReference>
<feature type="domain" description="CTLH" evidence="1">
    <location>
        <begin position="66"/>
        <end position="123"/>
    </location>
</feature>
<dbReference type="InterPro" id="IPR006595">
    <property type="entry name" value="CTLH_C"/>
</dbReference>
<dbReference type="EMBL" id="HBIT01005708">
    <property type="protein sequence ID" value="CAE0616951.1"/>
    <property type="molecule type" value="Transcribed_RNA"/>
</dbReference>
<dbReference type="InterPro" id="IPR050618">
    <property type="entry name" value="Ubq-SigPath_Reg"/>
</dbReference>
<evidence type="ECO:0000259" key="1">
    <source>
        <dbReference type="PROSITE" id="PS50897"/>
    </source>
</evidence>
<dbReference type="InterPro" id="IPR006594">
    <property type="entry name" value="LisH"/>
</dbReference>
<dbReference type="PROSITE" id="PS50896">
    <property type="entry name" value="LISH"/>
    <property type="match status" value="1"/>
</dbReference>
<gene>
    <name evidence="2" type="ORF">OMAR00292_LOCUS2827</name>
</gene>